<dbReference type="InterPro" id="IPR027417">
    <property type="entry name" value="P-loop_NTPase"/>
</dbReference>
<dbReference type="Gene3D" id="3.40.50.300">
    <property type="entry name" value="P-loop containing nucleotide triphosphate hydrolases"/>
    <property type="match status" value="1"/>
</dbReference>
<protein>
    <submittedName>
        <fullName evidence="1">Nicotinamide riboside kinase 1-like protein</fullName>
        <ecNumber evidence="1">2.7.1.22</ecNumber>
    </submittedName>
</protein>
<keyword evidence="1" id="KW-0808">Transferase</keyword>
<accession>A0A061I6X9</accession>
<dbReference type="EMBL" id="KE673106">
    <property type="protein sequence ID" value="ERE78365.1"/>
    <property type="molecule type" value="Genomic_DNA"/>
</dbReference>
<dbReference type="AlphaFoldDB" id="A0A061I6X9"/>
<evidence type="ECO:0000313" key="2">
    <source>
        <dbReference type="Proteomes" id="UP000030759"/>
    </source>
</evidence>
<gene>
    <name evidence="1" type="ORF">H671_3g10413</name>
</gene>
<keyword evidence="1" id="KW-0418">Kinase</keyword>
<dbReference type="Proteomes" id="UP000030759">
    <property type="component" value="Unassembled WGS sequence"/>
</dbReference>
<reference evidence="2" key="1">
    <citation type="journal article" date="2013" name="Nat. Biotechnol.">
        <title>Chinese hamster genome sequenced from sorted chromosomes.</title>
        <authorList>
            <person name="Brinkrolf K."/>
            <person name="Rupp O."/>
            <person name="Laux H."/>
            <person name="Kollin F."/>
            <person name="Ernst W."/>
            <person name="Linke B."/>
            <person name="Kofler R."/>
            <person name="Romand S."/>
            <person name="Hesse F."/>
            <person name="Budach W.E."/>
            <person name="Galosy S."/>
            <person name="Muller D."/>
            <person name="Noll T."/>
            <person name="Wienberg J."/>
            <person name="Jostock T."/>
            <person name="Leonard M."/>
            <person name="Grillari J."/>
            <person name="Tauch A."/>
            <person name="Goesmann A."/>
            <person name="Helk B."/>
            <person name="Mott J.E."/>
            <person name="Puhler A."/>
            <person name="Borth N."/>
        </authorList>
    </citation>
    <scope>NUCLEOTIDE SEQUENCE [LARGE SCALE GENOMIC DNA]</scope>
    <source>
        <strain evidence="2">17A/GY</strain>
    </source>
</reference>
<name>A0A061I6X9_CRIGR</name>
<sequence length="134" mass="15133">MTATPPGLAWWGPKSSTRVYEPPDPPGYFDGHVWPMYLKHRQEMNTITWNIVYLDGTRSEEDLLSQVFEDIKQELEKQTGKYCSIKSDGGGKRILRTVHCIPVSVCTNTNKERLSSFILCLKIAEPAIQCLSGS</sequence>
<proteinExistence type="predicted"/>
<dbReference type="EC" id="2.7.1.22" evidence="1"/>
<evidence type="ECO:0000313" key="1">
    <source>
        <dbReference type="EMBL" id="ERE78365.1"/>
    </source>
</evidence>
<organism evidence="1 2">
    <name type="scientific">Cricetulus griseus</name>
    <name type="common">Chinese hamster</name>
    <name type="synonym">Cricetulus barabensis griseus</name>
    <dbReference type="NCBI Taxonomy" id="10029"/>
    <lineage>
        <taxon>Eukaryota</taxon>
        <taxon>Metazoa</taxon>
        <taxon>Chordata</taxon>
        <taxon>Craniata</taxon>
        <taxon>Vertebrata</taxon>
        <taxon>Euteleostomi</taxon>
        <taxon>Mammalia</taxon>
        <taxon>Eutheria</taxon>
        <taxon>Euarchontoglires</taxon>
        <taxon>Glires</taxon>
        <taxon>Rodentia</taxon>
        <taxon>Myomorpha</taxon>
        <taxon>Muroidea</taxon>
        <taxon>Cricetidae</taxon>
        <taxon>Cricetinae</taxon>
        <taxon>Cricetulus</taxon>
    </lineage>
</organism>
<dbReference type="GO" id="GO:0050262">
    <property type="term" value="F:ribosylnicotinamide kinase activity"/>
    <property type="evidence" value="ECO:0007669"/>
    <property type="project" value="UniProtKB-EC"/>
</dbReference>